<name>A0A382DGB8_9ZZZZ</name>
<feature type="transmembrane region" description="Helical" evidence="1">
    <location>
        <begin position="15"/>
        <end position="36"/>
    </location>
</feature>
<feature type="transmembrane region" description="Helical" evidence="1">
    <location>
        <begin position="125"/>
        <end position="146"/>
    </location>
</feature>
<dbReference type="Gene3D" id="1.20.120.1200">
    <property type="entry name" value="NADH-ubiquinone/plastoquinone oxidoreductase chain 6, subunit NuoJ"/>
    <property type="match status" value="1"/>
</dbReference>
<dbReference type="InterPro" id="IPR042106">
    <property type="entry name" value="Nuo/plastoQ_OxRdtase_6_NuoJ"/>
</dbReference>
<gene>
    <name evidence="2" type="ORF">METZ01_LOCUS190292</name>
</gene>
<keyword evidence="1" id="KW-0472">Membrane</keyword>
<dbReference type="GO" id="GO:0008137">
    <property type="term" value="F:NADH dehydrogenase (ubiquinone) activity"/>
    <property type="evidence" value="ECO:0007669"/>
    <property type="project" value="InterPro"/>
</dbReference>
<evidence type="ECO:0008006" key="3">
    <source>
        <dbReference type="Google" id="ProtNLM"/>
    </source>
</evidence>
<dbReference type="EMBL" id="UINC01039238">
    <property type="protein sequence ID" value="SVB37438.1"/>
    <property type="molecule type" value="Genomic_DNA"/>
</dbReference>
<evidence type="ECO:0000256" key="1">
    <source>
        <dbReference type="SAM" id="Phobius"/>
    </source>
</evidence>
<keyword evidence="1" id="KW-1133">Transmembrane helix</keyword>
<feature type="transmembrane region" description="Helical" evidence="1">
    <location>
        <begin position="42"/>
        <end position="61"/>
    </location>
</feature>
<sequence length="151" mass="16461">MTIISAVMVVYSKKLLNSAIALLFTLFGVAGLYVFLWADFLAAVQIVVYIGGILILIIFGIMLTNRITTVHISHSSIQRGYGGMVVVGLMGFLGWMIVRTPWLQKQALEPEQTVATIGRLLLTDYLMPFEVTSVLLLGALIGAATLSRAEE</sequence>
<evidence type="ECO:0000313" key="2">
    <source>
        <dbReference type="EMBL" id="SVB37438.1"/>
    </source>
</evidence>
<proteinExistence type="predicted"/>
<dbReference type="Pfam" id="PF00499">
    <property type="entry name" value="Oxidored_q3"/>
    <property type="match status" value="1"/>
</dbReference>
<dbReference type="AlphaFoldDB" id="A0A382DGB8"/>
<accession>A0A382DGB8</accession>
<protein>
    <recommendedName>
        <fullName evidence="3">NADH-quinone oxidoreductase subunit J</fullName>
    </recommendedName>
</protein>
<keyword evidence="1" id="KW-0812">Transmembrane</keyword>
<dbReference type="PANTHER" id="PTHR33269">
    <property type="entry name" value="NADH-UBIQUINONE OXIDOREDUCTASE CHAIN 6"/>
    <property type="match status" value="1"/>
</dbReference>
<reference evidence="2" key="1">
    <citation type="submission" date="2018-05" db="EMBL/GenBank/DDBJ databases">
        <authorList>
            <person name="Lanie J.A."/>
            <person name="Ng W.-L."/>
            <person name="Kazmierczak K.M."/>
            <person name="Andrzejewski T.M."/>
            <person name="Davidsen T.M."/>
            <person name="Wayne K.J."/>
            <person name="Tettelin H."/>
            <person name="Glass J.I."/>
            <person name="Rusch D."/>
            <person name="Podicherti R."/>
            <person name="Tsui H.-C.T."/>
            <person name="Winkler M.E."/>
        </authorList>
    </citation>
    <scope>NUCLEOTIDE SEQUENCE</scope>
</reference>
<organism evidence="2">
    <name type="scientific">marine metagenome</name>
    <dbReference type="NCBI Taxonomy" id="408172"/>
    <lineage>
        <taxon>unclassified sequences</taxon>
        <taxon>metagenomes</taxon>
        <taxon>ecological metagenomes</taxon>
    </lineage>
</organism>
<feature type="transmembrane region" description="Helical" evidence="1">
    <location>
        <begin position="81"/>
        <end position="98"/>
    </location>
</feature>
<dbReference type="InterPro" id="IPR001457">
    <property type="entry name" value="NADH_UbQ/plastoQ_OxRdtase_su6"/>
</dbReference>
<dbReference type="PANTHER" id="PTHR33269:SF17">
    <property type="entry name" value="NADH-UBIQUINONE OXIDOREDUCTASE CHAIN 6"/>
    <property type="match status" value="1"/>
</dbReference>